<protein>
    <recommendedName>
        <fullName evidence="4">Chorein N-terminal domain-containing protein</fullName>
    </recommendedName>
</protein>
<name>A0A1Y3BLV7_EURMA</name>
<dbReference type="PANTHER" id="PTHR16166:SF93">
    <property type="entry name" value="INTERMEMBRANE LIPID TRANSFER PROTEIN VPS13"/>
    <property type="match status" value="1"/>
</dbReference>
<dbReference type="GO" id="GO:0006623">
    <property type="term" value="P:protein targeting to vacuole"/>
    <property type="evidence" value="ECO:0007669"/>
    <property type="project" value="TreeGrafter"/>
</dbReference>
<feature type="non-terminal residue" evidence="5">
    <location>
        <position position="1"/>
    </location>
</feature>
<keyword evidence="3" id="KW-0175">Coiled coil</keyword>
<dbReference type="PANTHER" id="PTHR16166">
    <property type="entry name" value="VACUOLAR PROTEIN SORTING-ASSOCIATED PROTEIN VPS13"/>
    <property type="match status" value="1"/>
</dbReference>
<feature type="non-terminal residue" evidence="5">
    <location>
        <position position="728"/>
    </location>
</feature>
<comment type="similarity">
    <text evidence="1">Belongs to the VPS13 family.</text>
</comment>
<dbReference type="InterPro" id="IPR026847">
    <property type="entry name" value="VPS13"/>
</dbReference>
<evidence type="ECO:0000259" key="4">
    <source>
        <dbReference type="Pfam" id="PF12624"/>
    </source>
</evidence>
<sequence>DNIINKIVKLEGSALYLNHGRFDRYHGRDRQRVLAKLKAYFVDNESKMANYIICPNDFVTYAQIDRKPEASNYSYAIIDLDMHLSDFQIRFDNQQVHCLLLLLDAIDRIKVASLYRKWRPTTAIKNDPQKWWQFLYSAITETGIRRRKREFSWDHIEASCKRRRAYLDLYKRKLLGQQKIDEELEELERELNLIVIVMARAEAEVATKKILSEMEKEKSKRGWFRSFWSSSKTEDKESVIEDLKKEFTEGGEKEKLYNAIGYEENALAILYPPDYVAHRMRFRINRFNVTLRSEFTNIAIVELENFSFGFKNRPCTANIVIENEIDLVRITGTNDVALMKSTVEKKFLKFLFELNPLDKQSDFFVLLEMKSLHFLYDIQTFNHLFRLFAPPDNISLDEIKSVAQNKLEDIRLVTSSQLQNAIDKHKQLKLQIKVEPSFVIIPKKAEFDKANLFLLVSLGEFTMESKLVPKSNATRITSMTDQDEMKQMIYETYTCHVKNVQVVLSSRDYWQEDLLRLDTERHILCPFEIIINFQHSIVPNNRHFPKINLEGQLPSIDLKASDSQVSQLLILLSTLPYGPTIESNSTTDSSRDSMIAFKSTTSVATKVKSSMKTSDEVIDAMNYAARAVSEINRQKQEVKNVDDDAVDAKGTIIVHREVIFSFKLNNINLTMYRNDRRNVSKLTRFQLLKLSVFGETLSDQTLWVNCTVNDLRIDDIRPQRKPNGIVTM</sequence>
<feature type="domain" description="Chorein N-terminal" evidence="4">
    <location>
        <begin position="2"/>
        <end position="672"/>
    </location>
</feature>
<accession>A0A1Y3BLV7</accession>
<dbReference type="OrthoDB" id="428159at2759"/>
<dbReference type="Proteomes" id="UP000194236">
    <property type="component" value="Unassembled WGS sequence"/>
</dbReference>
<dbReference type="EMBL" id="MUJZ01019828">
    <property type="protein sequence ID" value="OTF80125.1"/>
    <property type="molecule type" value="Genomic_DNA"/>
</dbReference>
<comment type="caution">
    <text evidence="5">The sequence shown here is derived from an EMBL/GenBank/DDBJ whole genome shotgun (WGS) entry which is preliminary data.</text>
</comment>
<evidence type="ECO:0000256" key="3">
    <source>
        <dbReference type="SAM" id="Coils"/>
    </source>
</evidence>
<keyword evidence="6" id="KW-1185">Reference proteome</keyword>
<evidence type="ECO:0000313" key="6">
    <source>
        <dbReference type="Proteomes" id="UP000194236"/>
    </source>
</evidence>
<gene>
    <name evidence="5" type="ORF">BLA29_002848</name>
</gene>
<proteinExistence type="inferred from homology"/>
<dbReference type="Pfam" id="PF12624">
    <property type="entry name" value="VPS13_N"/>
    <property type="match status" value="1"/>
</dbReference>
<evidence type="ECO:0000313" key="5">
    <source>
        <dbReference type="EMBL" id="OTF80125.1"/>
    </source>
</evidence>
<dbReference type="InterPro" id="IPR026854">
    <property type="entry name" value="VPS13_N"/>
</dbReference>
<keyword evidence="2" id="KW-0813">Transport</keyword>
<organism evidence="5 6">
    <name type="scientific">Euroglyphus maynei</name>
    <name type="common">Mayne's house dust mite</name>
    <dbReference type="NCBI Taxonomy" id="6958"/>
    <lineage>
        <taxon>Eukaryota</taxon>
        <taxon>Metazoa</taxon>
        <taxon>Ecdysozoa</taxon>
        <taxon>Arthropoda</taxon>
        <taxon>Chelicerata</taxon>
        <taxon>Arachnida</taxon>
        <taxon>Acari</taxon>
        <taxon>Acariformes</taxon>
        <taxon>Sarcoptiformes</taxon>
        <taxon>Astigmata</taxon>
        <taxon>Psoroptidia</taxon>
        <taxon>Analgoidea</taxon>
        <taxon>Pyroglyphidae</taxon>
        <taxon>Pyroglyphinae</taxon>
        <taxon>Euroglyphus</taxon>
    </lineage>
</organism>
<dbReference type="AlphaFoldDB" id="A0A1Y3BLV7"/>
<evidence type="ECO:0000256" key="2">
    <source>
        <dbReference type="ARBA" id="ARBA00022448"/>
    </source>
</evidence>
<reference evidence="5 6" key="1">
    <citation type="submission" date="2017-03" db="EMBL/GenBank/DDBJ databases">
        <title>Genome Survey of Euroglyphus maynei.</title>
        <authorList>
            <person name="Arlian L.G."/>
            <person name="Morgan M.S."/>
            <person name="Rider S.D."/>
        </authorList>
    </citation>
    <scope>NUCLEOTIDE SEQUENCE [LARGE SCALE GENOMIC DNA]</scope>
    <source>
        <strain evidence="5">Arlian Lab</strain>
        <tissue evidence="5">Whole body</tissue>
    </source>
</reference>
<evidence type="ECO:0000256" key="1">
    <source>
        <dbReference type="ARBA" id="ARBA00006545"/>
    </source>
</evidence>
<feature type="coiled-coil region" evidence="3">
    <location>
        <begin position="170"/>
        <end position="204"/>
    </location>
</feature>
<dbReference type="GO" id="GO:0045053">
    <property type="term" value="P:protein retention in Golgi apparatus"/>
    <property type="evidence" value="ECO:0007669"/>
    <property type="project" value="TreeGrafter"/>
</dbReference>